<protein>
    <recommendedName>
        <fullName evidence="1">S1 motif domain-containing protein</fullName>
    </recommendedName>
</protein>
<evidence type="ECO:0000259" key="1">
    <source>
        <dbReference type="Pfam" id="PF00575"/>
    </source>
</evidence>
<feature type="domain" description="S1 motif" evidence="1">
    <location>
        <begin position="2"/>
        <end position="65"/>
    </location>
</feature>
<dbReference type="SUPFAM" id="SSF50249">
    <property type="entry name" value="Nucleic acid-binding proteins"/>
    <property type="match status" value="1"/>
</dbReference>
<proteinExistence type="predicted"/>
<sequence length="88" mass="9480">AGARVRLLENGAAAFIPGALILDNKERIECNGDNGTISIDKEVVYKLGDTLEIVLADVNQENRSLVAKPTQVFADQPAPQTEQTVSEE</sequence>
<gene>
    <name evidence="2" type="ORF">CA163_09330</name>
</gene>
<name>A0A227JDF9_VIBPH</name>
<dbReference type="GO" id="GO:0003676">
    <property type="term" value="F:nucleic acid binding"/>
    <property type="evidence" value="ECO:0007669"/>
    <property type="project" value="InterPro"/>
</dbReference>
<dbReference type="InterPro" id="IPR012340">
    <property type="entry name" value="NA-bd_OB-fold"/>
</dbReference>
<dbReference type="AlphaFoldDB" id="A0A227JDF9"/>
<dbReference type="Gene3D" id="2.40.50.140">
    <property type="entry name" value="Nucleic acid-binding proteins"/>
    <property type="match status" value="1"/>
</dbReference>
<organism evidence="2 3">
    <name type="scientific">Vibrio parahaemolyticus</name>
    <dbReference type="NCBI Taxonomy" id="670"/>
    <lineage>
        <taxon>Bacteria</taxon>
        <taxon>Pseudomonadati</taxon>
        <taxon>Pseudomonadota</taxon>
        <taxon>Gammaproteobacteria</taxon>
        <taxon>Vibrionales</taxon>
        <taxon>Vibrionaceae</taxon>
        <taxon>Vibrio</taxon>
    </lineage>
</organism>
<dbReference type="InterPro" id="IPR003029">
    <property type="entry name" value="S1_domain"/>
</dbReference>
<comment type="caution">
    <text evidence="2">The sequence shown here is derived from an EMBL/GenBank/DDBJ whole genome shotgun (WGS) entry which is preliminary data.</text>
</comment>
<evidence type="ECO:0000313" key="2">
    <source>
        <dbReference type="EMBL" id="OXE33096.1"/>
    </source>
</evidence>
<dbReference type="Proteomes" id="UP000214596">
    <property type="component" value="Unassembled WGS sequence"/>
</dbReference>
<feature type="non-terminal residue" evidence="2">
    <location>
        <position position="1"/>
    </location>
</feature>
<dbReference type="EMBL" id="NIXT01000416">
    <property type="protein sequence ID" value="OXE33096.1"/>
    <property type="molecule type" value="Genomic_DNA"/>
</dbReference>
<evidence type="ECO:0000313" key="3">
    <source>
        <dbReference type="Proteomes" id="UP000214596"/>
    </source>
</evidence>
<dbReference type="Pfam" id="PF00575">
    <property type="entry name" value="S1"/>
    <property type="match status" value="1"/>
</dbReference>
<accession>A0A227JDF9</accession>
<reference evidence="2 3" key="1">
    <citation type="journal article" date="2017" name="Appl. Environ. Microbiol.">
        <title>Parallel evolution of two clades of a major Atlantic endemic Vibrio parahaemolyticus pathogen lineage by independent acquisition of related pathogenicity islands.</title>
        <authorList>
            <person name="Xu F."/>
            <person name="Gonzalez-Escalona N."/>
            <person name="Drees K.P."/>
            <person name="Sebra R.P."/>
            <person name="Cooper V.S."/>
            <person name="Jones S.H."/>
            <person name="Whistler C.A."/>
        </authorList>
    </citation>
    <scope>NUCLEOTIDE SEQUENCE [LARGE SCALE GENOMIC DNA]</scope>
    <source>
        <strain evidence="2 3">MAVP-3</strain>
    </source>
</reference>